<evidence type="ECO:0000256" key="1">
    <source>
        <dbReference type="ARBA" id="ARBA00022676"/>
    </source>
</evidence>
<protein>
    <recommendedName>
        <fullName evidence="5">N-acetylglucosaminyldiphosphoundecaprenol N-acetyl-beta-D-mannosaminyltransferase</fullName>
        <ecNumber evidence="5">2.4.1.187</ecNumber>
    </recommendedName>
    <alternativeName>
        <fullName evidence="5">N-acetylmannosaminyltransferase</fullName>
    </alternativeName>
    <alternativeName>
        <fullName evidence="5">UDP-N-acetylmannosamine transferase</fullName>
    </alternativeName>
    <alternativeName>
        <fullName evidence="5">UDP-N-acetylmannosamine:N-acetylglucosaminyl pyrophosphorylundecaprenol N-acetylmannosaminyltransferase</fullName>
    </alternativeName>
</protein>
<proteinExistence type="inferred from homology"/>
<keyword evidence="1 5" id="KW-0328">Glycosyltransferase</keyword>
<dbReference type="RefSeq" id="WP_390251038.1">
    <property type="nucleotide sequence ID" value="NZ_JBHSDT010000004.1"/>
</dbReference>
<name>A0ABV8WX64_9BACI</name>
<accession>A0ABV8WX64</accession>
<organism evidence="6 7">
    <name type="scientific">Gracilibacillus xinjiangensis</name>
    <dbReference type="NCBI Taxonomy" id="1193282"/>
    <lineage>
        <taxon>Bacteria</taxon>
        <taxon>Bacillati</taxon>
        <taxon>Bacillota</taxon>
        <taxon>Bacilli</taxon>
        <taxon>Bacillales</taxon>
        <taxon>Bacillaceae</taxon>
        <taxon>Gracilibacillus</taxon>
    </lineage>
</organism>
<comment type="caution">
    <text evidence="6">The sequence shown here is derived from an EMBL/GenBank/DDBJ whole genome shotgun (WGS) entry which is preliminary data.</text>
</comment>
<dbReference type="HAMAP" id="MF_02070">
    <property type="entry name" value="TagA_TarA"/>
    <property type="match status" value="1"/>
</dbReference>
<keyword evidence="2 5" id="KW-0808">Transferase</keyword>
<comment type="catalytic activity">
    <reaction evidence="5">
        <text>UDP-N-acetyl-alpha-D-mannosamine + N-acetyl-alpha-D-glucosaminyl-di-trans,octa-cis-undecaprenyl diphosphate = N-acetyl-beta-D-mannosaminyl-(1-&gt;4)-N-acetyl-alpha-D-glucosaminyl di-trans,octa-cis-undecaprenyl diphosphate + UDP + H(+)</text>
        <dbReference type="Rhea" id="RHEA:16053"/>
        <dbReference type="ChEBI" id="CHEBI:15378"/>
        <dbReference type="ChEBI" id="CHEBI:58223"/>
        <dbReference type="ChEBI" id="CHEBI:62959"/>
        <dbReference type="ChEBI" id="CHEBI:68623"/>
        <dbReference type="ChEBI" id="CHEBI:132210"/>
        <dbReference type="EC" id="2.4.1.187"/>
    </reaction>
</comment>
<gene>
    <name evidence="6" type="ORF">ACFOY7_07705</name>
</gene>
<dbReference type="Proteomes" id="UP001595882">
    <property type="component" value="Unassembled WGS sequence"/>
</dbReference>
<evidence type="ECO:0000256" key="2">
    <source>
        <dbReference type="ARBA" id="ARBA00022679"/>
    </source>
</evidence>
<comment type="similarity">
    <text evidence="5">Belongs to the glycosyltransferase 26 family. TagA/TarA subfamily.</text>
</comment>
<reference evidence="7" key="1">
    <citation type="journal article" date="2019" name="Int. J. Syst. Evol. Microbiol.">
        <title>The Global Catalogue of Microorganisms (GCM) 10K type strain sequencing project: providing services to taxonomists for standard genome sequencing and annotation.</title>
        <authorList>
            <consortium name="The Broad Institute Genomics Platform"/>
            <consortium name="The Broad Institute Genome Sequencing Center for Infectious Disease"/>
            <person name="Wu L."/>
            <person name="Ma J."/>
        </authorList>
    </citation>
    <scope>NUCLEOTIDE SEQUENCE [LARGE SCALE GENOMIC DNA]</scope>
    <source>
        <strain evidence="7">CCUG 37865</strain>
    </source>
</reference>
<evidence type="ECO:0000313" key="7">
    <source>
        <dbReference type="Proteomes" id="UP001595882"/>
    </source>
</evidence>
<sequence length="246" mass="27855">MKTVNIMDVPFLHTDQSSFVSLIDQHIQSKQKTFVITANPEIVMKAQEDSSFKQYIDKATYVTADGIGIVIGAKLLNDPLPERVTGYDTMIQLLEKANEHHYSVYLLGAQKETLEKTKANIAKDYPNVSIVGSHDGFFDWDDNHIAEEINELKPDMTFVALGVPRQEKWIAENIDRFTHGIFMGIGGSFDVIAGTVKRAPAIWQKLNLEWLYRLLKQPSRWKRMLALPHFGLKVLALKIKGKGKNS</sequence>
<dbReference type="PANTHER" id="PTHR34136:SF1">
    <property type="entry name" value="UDP-N-ACETYL-D-MANNOSAMINURONIC ACID TRANSFERASE"/>
    <property type="match status" value="1"/>
</dbReference>
<keyword evidence="7" id="KW-1185">Reference proteome</keyword>
<dbReference type="InterPro" id="IPR034714">
    <property type="entry name" value="TagA_TarA"/>
</dbReference>
<dbReference type="EMBL" id="JBHSDT010000004">
    <property type="protein sequence ID" value="MFC4402956.1"/>
    <property type="molecule type" value="Genomic_DNA"/>
</dbReference>
<evidence type="ECO:0000256" key="3">
    <source>
        <dbReference type="ARBA" id="ARBA00022944"/>
    </source>
</evidence>
<dbReference type="EC" id="2.4.1.187" evidence="5"/>
<dbReference type="Pfam" id="PF03808">
    <property type="entry name" value="Glyco_tran_WecG"/>
    <property type="match status" value="1"/>
</dbReference>
<evidence type="ECO:0000256" key="5">
    <source>
        <dbReference type="HAMAP-Rule" id="MF_02070"/>
    </source>
</evidence>
<dbReference type="CDD" id="cd06533">
    <property type="entry name" value="Glyco_transf_WecG_TagA"/>
    <property type="match status" value="1"/>
</dbReference>
<keyword evidence="3 5" id="KW-0777">Teichoic acid biosynthesis</keyword>
<evidence type="ECO:0000313" key="6">
    <source>
        <dbReference type="EMBL" id="MFC4402956.1"/>
    </source>
</evidence>
<comment type="function">
    <text evidence="5">Catalyzes the conversion of GlcNAc-PP-undecaprenol into ManNAc-GlcNAc-PP-undecaprenol, the first committed lipid intermediate in the de novo synthesis of teichoic acid.</text>
</comment>
<dbReference type="InterPro" id="IPR004629">
    <property type="entry name" value="WecG_TagA_CpsF"/>
</dbReference>
<comment type="pathway">
    <text evidence="5">Cell wall biogenesis; teichoic acid biosynthesis.</text>
</comment>
<keyword evidence="4 5" id="KW-0961">Cell wall biogenesis/degradation</keyword>
<evidence type="ECO:0000256" key="4">
    <source>
        <dbReference type="ARBA" id="ARBA00023316"/>
    </source>
</evidence>
<dbReference type="PANTHER" id="PTHR34136">
    <property type="match status" value="1"/>
</dbReference>
<dbReference type="NCBIfam" id="TIGR00696">
    <property type="entry name" value="wecG_tagA_cpsF"/>
    <property type="match status" value="1"/>
</dbReference>